<keyword evidence="4" id="KW-0812">Transmembrane</keyword>
<evidence type="ECO:0000313" key="6">
    <source>
        <dbReference type="Proteomes" id="UP001303647"/>
    </source>
</evidence>
<comment type="caution">
    <text evidence="5">The sequence shown here is derived from an EMBL/GenBank/DDBJ whole genome shotgun (WGS) entry which is preliminary data.</text>
</comment>
<reference evidence="5" key="2">
    <citation type="submission" date="2023-05" db="EMBL/GenBank/DDBJ databases">
        <authorList>
            <consortium name="Lawrence Berkeley National Laboratory"/>
            <person name="Steindorff A."/>
            <person name="Hensen N."/>
            <person name="Bonometti L."/>
            <person name="Westerberg I."/>
            <person name="Brannstrom I.O."/>
            <person name="Guillou S."/>
            <person name="Cros-Aarteil S."/>
            <person name="Calhoun S."/>
            <person name="Haridas S."/>
            <person name="Kuo A."/>
            <person name="Mondo S."/>
            <person name="Pangilinan J."/>
            <person name="Riley R."/>
            <person name="Labutti K."/>
            <person name="Andreopoulos B."/>
            <person name="Lipzen A."/>
            <person name="Chen C."/>
            <person name="Yanf M."/>
            <person name="Daum C."/>
            <person name="Ng V."/>
            <person name="Clum A."/>
            <person name="Ohm R."/>
            <person name="Martin F."/>
            <person name="Silar P."/>
            <person name="Natvig D."/>
            <person name="Lalanne C."/>
            <person name="Gautier V."/>
            <person name="Ament-Velasquez S.L."/>
            <person name="Kruys A."/>
            <person name="Hutchinson M.I."/>
            <person name="Powell A.J."/>
            <person name="Barry K."/>
            <person name="Miller A.N."/>
            <person name="Grigoriev I.V."/>
            <person name="Debuchy R."/>
            <person name="Gladieux P."/>
            <person name="Thoren M.H."/>
            <person name="Johannesson H."/>
        </authorList>
    </citation>
    <scope>NUCLEOTIDE SEQUENCE</scope>
    <source>
        <strain evidence="5">CBS 359.72</strain>
    </source>
</reference>
<evidence type="ECO:0008006" key="7">
    <source>
        <dbReference type="Google" id="ProtNLM"/>
    </source>
</evidence>
<dbReference type="InterPro" id="IPR015915">
    <property type="entry name" value="Kelch-typ_b-propeller"/>
</dbReference>
<keyword evidence="4" id="KW-1133">Transmembrane helix</keyword>
<feature type="region of interest" description="Disordered" evidence="3">
    <location>
        <begin position="544"/>
        <end position="598"/>
    </location>
</feature>
<dbReference type="PANTHER" id="PTHR47435:SF4">
    <property type="entry name" value="KELCH REPEAT PROTEIN (AFU_ORTHOLOGUE AFUA_5G12780)"/>
    <property type="match status" value="1"/>
</dbReference>
<protein>
    <recommendedName>
        <fullName evidence="7">Kelch repeat-containing protein</fullName>
    </recommendedName>
</protein>
<evidence type="ECO:0000256" key="3">
    <source>
        <dbReference type="SAM" id="MobiDB-lite"/>
    </source>
</evidence>
<evidence type="ECO:0000256" key="4">
    <source>
        <dbReference type="SAM" id="Phobius"/>
    </source>
</evidence>
<feature type="transmembrane region" description="Helical" evidence="4">
    <location>
        <begin position="479"/>
        <end position="501"/>
    </location>
</feature>
<keyword evidence="2" id="KW-0408">Iron</keyword>
<dbReference type="Gene3D" id="2.120.10.80">
    <property type="entry name" value="Kelch-type beta propeller"/>
    <property type="match status" value="1"/>
</dbReference>
<feature type="compositionally biased region" description="Polar residues" evidence="3">
    <location>
        <begin position="588"/>
        <end position="598"/>
    </location>
</feature>
<proteinExistence type="predicted"/>
<dbReference type="InterPro" id="IPR011043">
    <property type="entry name" value="Gal_Oxase/kelch_b-propeller"/>
</dbReference>
<reference evidence="5" key="1">
    <citation type="journal article" date="2023" name="Mol. Phylogenet. Evol.">
        <title>Genome-scale phylogeny and comparative genomics of the fungal order Sordariales.</title>
        <authorList>
            <person name="Hensen N."/>
            <person name="Bonometti L."/>
            <person name="Westerberg I."/>
            <person name="Brannstrom I.O."/>
            <person name="Guillou S."/>
            <person name="Cros-Aarteil S."/>
            <person name="Calhoun S."/>
            <person name="Haridas S."/>
            <person name="Kuo A."/>
            <person name="Mondo S."/>
            <person name="Pangilinan J."/>
            <person name="Riley R."/>
            <person name="LaButti K."/>
            <person name="Andreopoulos B."/>
            <person name="Lipzen A."/>
            <person name="Chen C."/>
            <person name="Yan M."/>
            <person name="Daum C."/>
            <person name="Ng V."/>
            <person name="Clum A."/>
            <person name="Steindorff A."/>
            <person name="Ohm R.A."/>
            <person name="Martin F."/>
            <person name="Silar P."/>
            <person name="Natvig D.O."/>
            <person name="Lalanne C."/>
            <person name="Gautier V."/>
            <person name="Ament-Velasquez S.L."/>
            <person name="Kruys A."/>
            <person name="Hutchinson M.I."/>
            <person name="Powell A.J."/>
            <person name="Barry K."/>
            <person name="Miller A.N."/>
            <person name="Grigoriev I.V."/>
            <person name="Debuchy R."/>
            <person name="Gladieux P."/>
            <person name="Hiltunen Thoren M."/>
            <person name="Johannesson H."/>
        </authorList>
    </citation>
    <scope>NUCLEOTIDE SEQUENCE</scope>
    <source>
        <strain evidence="5">CBS 359.72</strain>
    </source>
</reference>
<sequence length="598" mass="65036">MGTHNNPVEVGEQNPRDNFCRRYGHQTTVIDDKLYIDGGYVNFDTFPTDNKTYPNTWLGFHDLNNFTSRGGELWPNLNISLNKDPEHIPTVHGGVLWGDSVNKRFFLVGGEETRGYASSAFHFHSYDILYDRWDDFGEPETVNPPNISSYGAGVGVSETGHGYYYGGWISNASMRGWTGPRTMSSNFYCYEYDTNTTTAVNPPDSRPRAEGAMAWIPAGDSVGMLVYFGGLVSPHGNETTEPQPLDEIFLYDPSTNSWETQRATGEIPSNRRQFCADAAWAPDRSSYNIYMWGGLSVEPPDVNVTAPNNMYILTLPSFIWLKVFPDRRGNASFEFGHYAASCNMVKGNSQMFIIGGTYPNSGDETMCDLAQAAWAQHNLFTGTKGNVGNDPNGTYWALPDPSITSNVVPIDVYRAVGGNKDGGATLLSPRSGFDTPDGTIQSLITKKPTFAARSATRVVPTGTPVPIPSSDSSPLSTGAIVGIAVGSAAAIGLLIIAWVVIGRHVLRKREEQRRQSLVSEPYNFGPGFVSPESAQTPFGIAEAPATGRHRAGDDLTVSSPASEPQPERSSQQGSTNRTGPPAELEAQRTASQRGSVHL</sequence>
<evidence type="ECO:0000256" key="2">
    <source>
        <dbReference type="ARBA" id="ARBA00023004"/>
    </source>
</evidence>
<evidence type="ECO:0000313" key="5">
    <source>
        <dbReference type="EMBL" id="KAK4243275.1"/>
    </source>
</evidence>
<keyword evidence="4" id="KW-0472">Membrane</keyword>
<dbReference type="GO" id="GO:0019760">
    <property type="term" value="P:glucosinolate metabolic process"/>
    <property type="evidence" value="ECO:0007669"/>
    <property type="project" value="UniProtKB-ARBA"/>
</dbReference>
<dbReference type="AlphaFoldDB" id="A0AAN7HIC6"/>
<organism evidence="5 6">
    <name type="scientific">Corynascus novoguineensis</name>
    <dbReference type="NCBI Taxonomy" id="1126955"/>
    <lineage>
        <taxon>Eukaryota</taxon>
        <taxon>Fungi</taxon>
        <taxon>Dikarya</taxon>
        <taxon>Ascomycota</taxon>
        <taxon>Pezizomycotina</taxon>
        <taxon>Sordariomycetes</taxon>
        <taxon>Sordariomycetidae</taxon>
        <taxon>Sordariales</taxon>
        <taxon>Chaetomiaceae</taxon>
        <taxon>Corynascus</taxon>
    </lineage>
</organism>
<dbReference type="PANTHER" id="PTHR47435">
    <property type="entry name" value="KELCH REPEAT PROTEIN (AFU_ORTHOLOGUE AFUA_5G12780)"/>
    <property type="match status" value="1"/>
</dbReference>
<keyword evidence="1" id="KW-0677">Repeat</keyword>
<gene>
    <name evidence="5" type="ORF">C7999DRAFT_18358</name>
</gene>
<dbReference type="EMBL" id="MU857840">
    <property type="protein sequence ID" value="KAK4243275.1"/>
    <property type="molecule type" value="Genomic_DNA"/>
</dbReference>
<dbReference type="SUPFAM" id="SSF50965">
    <property type="entry name" value="Galactose oxidase, central domain"/>
    <property type="match status" value="1"/>
</dbReference>
<name>A0AAN7HIC6_9PEZI</name>
<accession>A0AAN7HIC6</accession>
<keyword evidence="6" id="KW-1185">Reference proteome</keyword>
<feature type="compositionally biased region" description="Polar residues" evidence="3">
    <location>
        <begin position="556"/>
        <end position="578"/>
    </location>
</feature>
<dbReference type="Proteomes" id="UP001303647">
    <property type="component" value="Unassembled WGS sequence"/>
</dbReference>
<evidence type="ECO:0000256" key="1">
    <source>
        <dbReference type="ARBA" id="ARBA00022737"/>
    </source>
</evidence>
<dbReference type="CDD" id="cd21699">
    <property type="entry name" value="JMTM_APP_like"/>
    <property type="match status" value="1"/>
</dbReference>